<protein>
    <submittedName>
        <fullName evidence="1">Uncharacterized protein</fullName>
    </submittedName>
</protein>
<name>A0AAV9L7Q6_9SOLN</name>
<dbReference type="Proteomes" id="UP001311915">
    <property type="component" value="Unassembled WGS sequence"/>
</dbReference>
<sequence length="82" mass="9677">MYNNLVITILVVHFRKWNDENYYVDYTIEGVVFRENASYIGLYNVIANQLCVDVSVKIPRLEYKVEQSNTPMVIFNDINVRV</sequence>
<dbReference type="EMBL" id="JAWPEI010000007">
    <property type="protein sequence ID" value="KAK4721781.1"/>
    <property type="molecule type" value="Genomic_DNA"/>
</dbReference>
<keyword evidence="2" id="KW-1185">Reference proteome</keyword>
<organism evidence="1 2">
    <name type="scientific">Solanum pinnatisectum</name>
    <name type="common">tansyleaf nightshade</name>
    <dbReference type="NCBI Taxonomy" id="50273"/>
    <lineage>
        <taxon>Eukaryota</taxon>
        <taxon>Viridiplantae</taxon>
        <taxon>Streptophyta</taxon>
        <taxon>Embryophyta</taxon>
        <taxon>Tracheophyta</taxon>
        <taxon>Spermatophyta</taxon>
        <taxon>Magnoliopsida</taxon>
        <taxon>eudicotyledons</taxon>
        <taxon>Gunneridae</taxon>
        <taxon>Pentapetalae</taxon>
        <taxon>asterids</taxon>
        <taxon>lamiids</taxon>
        <taxon>Solanales</taxon>
        <taxon>Solanaceae</taxon>
        <taxon>Solanoideae</taxon>
        <taxon>Solaneae</taxon>
        <taxon>Solanum</taxon>
    </lineage>
</organism>
<proteinExistence type="predicted"/>
<accession>A0AAV9L7Q6</accession>
<gene>
    <name evidence="1" type="ORF">R3W88_012014</name>
</gene>
<evidence type="ECO:0000313" key="2">
    <source>
        <dbReference type="Proteomes" id="UP001311915"/>
    </source>
</evidence>
<comment type="caution">
    <text evidence="1">The sequence shown here is derived from an EMBL/GenBank/DDBJ whole genome shotgun (WGS) entry which is preliminary data.</text>
</comment>
<dbReference type="AlphaFoldDB" id="A0AAV9L7Q6"/>
<reference evidence="1 2" key="1">
    <citation type="submission" date="2023-10" db="EMBL/GenBank/DDBJ databases">
        <title>Genome-Wide Identification Analysis in wild type Solanum Pinnatisectum Reveals Some Genes Defensing Phytophthora Infestans.</title>
        <authorList>
            <person name="Sun C."/>
        </authorList>
    </citation>
    <scope>NUCLEOTIDE SEQUENCE [LARGE SCALE GENOMIC DNA]</scope>
    <source>
        <strain evidence="1">LQN</strain>
        <tissue evidence="1">Leaf</tissue>
    </source>
</reference>
<evidence type="ECO:0000313" key="1">
    <source>
        <dbReference type="EMBL" id="KAK4721781.1"/>
    </source>
</evidence>